<evidence type="ECO:0000313" key="3">
    <source>
        <dbReference type="EMBL" id="VWD07564.1"/>
    </source>
</evidence>
<feature type="compositionally biased region" description="Basic and acidic residues" evidence="1">
    <location>
        <begin position="54"/>
        <end position="78"/>
    </location>
</feature>
<evidence type="ECO:0008006" key="5">
    <source>
        <dbReference type="Google" id="ProtNLM"/>
    </source>
</evidence>
<feature type="compositionally biased region" description="Low complexity" evidence="1">
    <location>
        <begin position="34"/>
        <end position="52"/>
    </location>
</feature>
<feature type="region of interest" description="Disordered" evidence="1">
    <location>
        <begin position="32"/>
        <end position="78"/>
    </location>
</feature>
<keyword evidence="2" id="KW-0472">Membrane</keyword>
<evidence type="ECO:0000313" key="4">
    <source>
        <dbReference type="Proteomes" id="UP000494120"/>
    </source>
</evidence>
<dbReference type="Proteomes" id="UP000494120">
    <property type="component" value="Unassembled WGS sequence"/>
</dbReference>
<accession>A0ABY6XZ01</accession>
<keyword evidence="2" id="KW-0812">Transmembrane</keyword>
<feature type="transmembrane region" description="Helical" evidence="2">
    <location>
        <begin position="7"/>
        <end position="26"/>
    </location>
</feature>
<dbReference type="EMBL" id="CABVQG010000023">
    <property type="protein sequence ID" value="VWD07564.1"/>
    <property type="molecule type" value="Genomic_DNA"/>
</dbReference>
<sequence>MKKLLKFVGYACAALFALILVVGIFGNSDQKGKASSSPDSAASAVTSQATVQKESSDVETKTEQKEGSSVETEAAEKNLDMTPDQYAKNFNSIMAKLKEPFRIKPRVEKGEAADSFKSALNDNLYVIGSVSKTTGKLISVVFMGAGDGTVESGANIIVVSTTALTAAVPNGTMKTVGPVVVSLMRDFDEESGKSASKIFNDVKLWHLRSEKVGAMFGAEPA</sequence>
<proteinExistence type="predicted"/>
<evidence type="ECO:0000256" key="2">
    <source>
        <dbReference type="SAM" id="Phobius"/>
    </source>
</evidence>
<dbReference type="RefSeq" id="WP_174960172.1">
    <property type="nucleotide sequence ID" value="NZ_CABVQG010000023.1"/>
</dbReference>
<comment type="caution">
    <text evidence="3">The sequence shown here is derived from an EMBL/GenBank/DDBJ whole genome shotgun (WGS) entry which is preliminary data.</text>
</comment>
<evidence type="ECO:0000256" key="1">
    <source>
        <dbReference type="SAM" id="MobiDB-lite"/>
    </source>
</evidence>
<reference evidence="3 4" key="1">
    <citation type="submission" date="2019-09" db="EMBL/GenBank/DDBJ databases">
        <authorList>
            <person name="Depoorter E."/>
        </authorList>
    </citation>
    <scope>NUCLEOTIDE SEQUENCE [LARGE SCALE GENOMIC DNA]</scope>
    <source>
        <strain evidence="3 4">R-17378</strain>
    </source>
</reference>
<protein>
    <recommendedName>
        <fullName evidence="5">DUF3313 domain-containing protein</fullName>
    </recommendedName>
</protein>
<organism evidence="3 4">
    <name type="scientific">Burkholderia aenigmatica</name>
    <dbReference type="NCBI Taxonomy" id="2015348"/>
    <lineage>
        <taxon>Bacteria</taxon>
        <taxon>Pseudomonadati</taxon>
        <taxon>Pseudomonadota</taxon>
        <taxon>Betaproteobacteria</taxon>
        <taxon>Burkholderiales</taxon>
        <taxon>Burkholderiaceae</taxon>
        <taxon>Burkholderia</taxon>
        <taxon>Burkholderia cepacia complex</taxon>
    </lineage>
</organism>
<keyword evidence="4" id="KW-1185">Reference proteome</keyword>
<name>A0ABY6XZ01_9BURK</name>
<keyword evidence="2" id="KW-1133">Transmembrane helix</keyword>
<gene>
    <name evidence="3" type="ORF">BLA17378_05676</name>
</gene>